<dbReference type="Proteomes" id="UP000218598">
    <property type="component" value="Unassembled WGS sequence"/>
</dbReference>
<proteinExistence type="predicted"/>
<gene>
    <name evidence="3" type="ORF">CIK66_17795</name>
</gene>
<evidence type="ECO:0000256" key="2">
    <source>
        <dbReference type="SAM" id="Phobius"/>
    </source>
</evidence>
<evidence type="ECO:0000313" key="4">
    <source>
        <dbReference type="Proteomes" id="UP000218598"/>
    </source>
</evidence>
<name>A0A2A3YD96_9MICO</name>
<keyword evidence="2" id="KW-0812">Transmembrane</keyword>
<dbReference type="AlphaFoldDB" id="A0A2A3YD96"/>
<accession>A0A2A3YD96</accession>
<organism evidence="3 4">
    <name type="scientific">Brachybacterium alimentarium</name>
    <dbReference type="NCBI Taxonomy" id="47845"/>
    <lineage>
        <taxon>Bacteria</taxon>
        <taxon>Bacillati</taxon>
        <taxon>Actinomycetota</taxon>
        <taxon>Actinomycetes</taxon>
        <taxon>Micrococcales</taxon>
        <taxon>Dermabacteraceae</taxon>
        <taxon>Brachybacterium</taxon>
    </lineage>
</organism>
<feature type="compositionally biased region" description="Basic and acidic residues" evidence="1">
    <location>
        <begin position="1"/>
        <end position="24"/>
    </location>
</feature>
<keyword evidence="2" id="KW-1133">Transmembrane helix</keyword>
<evidence type="ECO:0000313" key="3">
    <source>
        <dbReference type="EMBL" id="PCC37742.1"/>
    </source>
</evidence>
<keyword evidence="4" id="KW-1185">Reference proteome</keyword>
<keyword evidence="2" id="KW-0472">Membrane</keyword>
<protein>
    <submittedName>
        <fullName evidence="3">Uncharacterized protein</fullName>
    </submittedName>
</protein>
<feature type="region of interest" description="Disordered" evidence="1">
    <location>
        <begin position="1"/>
        <end position="46"/>
    </location>
</feature>
<dbReference type="EMBL" id="NRGR01000041">
    <property type="protein sequence ID" value="PCC37742.1"/>
    <property type="molecule type" value="Genomic_DNA"/>
</dbReference>
<reference evidence="3 4" key="1">
    <citation type="journal article" date="2017" name="Elife">
        <title>Extensive horizontal gene transfer in cheese-associated bacteria.</title>
        <authorList>
            <person name="Bonham K.S."/>
            <person name="Wolfe B.E."/>
            <person name="Dutton R.J."/>
        </authorList>
    </citation>
    <scope>NUCLEOTIDE SEQUENCE [LARGE SCALE GENOMIC DNA]</scope>
    <source>
        <strain evidence="3 4">341_9</strain>
    </source>
</reference>
<comment type="caution">
    <text evidence="3">The sequence shown here is derived from an EMBL/GenBank/DDBJ whole genome shotgun (WGS) entry which is preliminary data.</text>
</comment>
<feature type="transmembrane region" description="Helical" evidence="2">
    <location>
        <begin position="198"/>
        <end position="217"/>
    </location>
</feature>
<evidence type="ECO:0000256" key="1">
    <source>
        <dbReference type="SAM" id="MobiDB-lite"/>
    </source>
</evidence>
<feature type="transmembrane region" description="Helical" evidence="2">
    <location>
        <begin position="157"/>
        <end position="178"/>
    </location>
</feature>
<sequence>MSDWRDPWDGAARKDPHDQRRIDDFDGLDGLDGDGGGWSTTVPEPGAPLLPFRPSLSLQRTRFAIELRDASTATVDVDHLSGRASLYRDDRHVQTSDMPARFPLGTDSIEVAASRYGMQRIHLVRADGSQRRLDPAPGTPEHWRAQLSRRHPGIGRALAAGAVIVLTINLILLAPQLLELFTHLPLWADRFAPFTSPIDLPAGVNTALTLTAGLAGIERALTFRHHRLLDAETDGIDA</sequence>